<gene>
    <name evidence="2" type="ORF">FSP39_007873</name>
</gene>
<reference evidence="2" key="1">
    <citation type="submission" date="2019-08" db="EMBL/GenBank/DDBJ databases">
        <title>The improved chromosome-level genome for the pearl oyster Pinctada fucata martensii using PacBio sequencing and Hi-C.</title>
        <authorList>
            <person name="Zheng Z."/>
        </authorList>
    </citation>
    <scope>NUCLEOTIDE SEQUENCE</scope>
    <source>
        <strain evidence="2">ZZ-2019</strain>
        <tissue evidence="2">Adductor muscle</tissue>
    </source>
</reference>
<evidence type="ECO:0000259" key="1">
    <source>
        <dbReference type="Pfam" id="PF20478"/>
    </source>
</evidence>
<dbReference type="AlphaFoldDB" id="A0AA88YT27"/>
<dbReference type="EMBL" id="VSWD01000002">
    <property type="protein sequence ID" value="KAK3107128.1"/>
    <property type="molecule type" value="Genomic_DNA"/>
</dbReference>
<dbReference type="Pfam" id="PF20478">
    <property type="entry name" value="P2RX7_C"/>
    <property type="match status" value="1"/>
</dbReference>
<evidence type="ECO:0000313" key="2">
    <source>
        <dbReference type="EMBL" id="KAK3107128.1"/>
    </source>
</evidence>
<evidence type="ECO:0000313" key="3">
    <source>
        <dbReference type="Proteomes" id="UP001186944"/>
    </source>
</evidence>
<name>A0AA88YT27_PINIB</name>
<sequence length="108" mass="12669">MDNDHIPVYSFSQLNSTTYIFQDFRVLILDESVLRLAQLYRQDMLALDEDADINRGYRHALYRQFVLWTYGRLGAGVRKVIPSCVWAIRDKYPDAFGQYVGFVPSRLE</sequence>
<comment type="caution">
    <text evidence="2">The sequence shown here is derived from an EMBL/GenBank/DDBJ whole genome shotgun (WGS) entry which is preliminary data.</text>
</comment>
<proteinExistence type="predicted"/>
<dbReference type="InterPro" id="IPR046815">
    <property type="entry name" value="P2RX7_C"/>
</dbReference>
<protein>
    <recommendedName>
        <fullName evidence="1">P2X purinoreceptor 7 intracellular domain-containing protein</fullName>
    </recommendedName>
</protein>
<dbReference type="PANTHER" id="PTHR36981">
    <property type="entry name" value="ZGC:195170"/>
    <property type="match status" value="1"/>
</dbReference>
<organism evidence="2 3">
    <name type="scientific">Pinctada imbricata</name>
    <name type="common">Atlantic pearl-oyster</name>
    <name type="synonym">Pinctada martensii</name>
    <dbReference type="NCBI Taxonomy" id="66713"/>
    <lineage>
        <taxon>Eukaryota</taxon>
        <taxon>Metazoa</taxon>
        <taxon>Spiralia</taxon>
        <taxon>Lophotrochozoa</taxon>
        <taxon>Mollusca</taxon>
        <taxon>Bivalvia</taxon>
        <taxon>Autobranchia</taxon>
        <taxon>Pteriomorphia</taxon>
        <taxon>Pterioida</taxon>
        <taxon>Pterioidea</taxon>
        <taxon>Pteriidae</taxon>
        <taxon>Pinctada</taxon>
    </lineage>
</organism>
<dbReference type="Proteomes" id="UP001186944">
    <property type="component" value="Unassembled WGS sequence"/>
</dbReference>
<feature type="domain" description="P2X purinoreceptor 7 intracellular" evidence="1">
    <location>
        <begin position="23"/>
        <end position="102"/>
    </location>
</feature>
<keyword evidence="3" id="KW-1185">Reference proteome</keyword>
<dbReference type="PANTHER" id="PTHR36981:SF3">
    <property type="entry name" value="UBIQUITIN-LIKE PROTEASE FAMILY PROFILE DOMAIN-CONTAINING PROTEIN"/>
    <property type="match status" value="1"/>
</dbReference>
<accession>A0AA88YT27</accession>